<dbReference type="AlphaFoldDB" id="A0A963Z1D5"/>
<dbReference type="EMBL" id="JAESVA010000004">
    <property type="protein sequence ID" value="MCB8881053.1"/>
    <property type="molecule type" value="Genomic_DNA"/>
</dbReference>
<sequence length="238" mass="26578">MKGLIVAAGQGVRLRAKGDLKPLIPIKGIPLIERVIEQARRGGIDEFFVVSGYRGDDLRAALNSFADRTGIHITHVINRDWTRANGQSVLMAKQFLDEPFVLMMCDHLLDPDIIRSLIDAPHAPDTVTLAVDFNLDNPLNDPDDVTRVRSEDGFIRHIGKVIRDFDSYDTGVFLCTPIMFEALEESQAKGDDSISGAMNVLAAWNKAHIFDIQDRIWVDVDDPVAYEKAERLLELGQL</sequence>
<proteinExistence type="predicted"/>
<evidence type="ECO:0000313" key="6">
    <source>
        <dbReference type="Proteomes" id="UP000721844"/>
    </source>
</evidence>
<keyword evidence="2" id="KW-0548">Nucleotidyltransferase</keyword>
<dbReference type="PANTHER" id="PTHR43584">
    <property type="entry name" value="NUCLEOTIDYL TRANSFERASE"/>
    <property type="match status" value="1"/>
</dbReference>
<evidence type="ECO:0000313" key="5">
    <source>
        <dbReference type="EMBL" id="MCB8881053.1"/>
    </source>
</evidence>
<evidence type="ECO:0000256" key="3">
    <source>
        <dbReference type="ARBA" id="ARBA00022842"/>
    </source>
</evidence>
<protein>
    <submittedName>
        <fullName evidence="5">NTP transferase domain-containing protein</fullName>
    </submittedName>
</protein>
<keyword evidence="6" id="KW-1185">Reference proteome</keyword>
<evidence type="ECO:0000256" key="2">
    <source>
        <dbReference type="ARBA" id="ARBA00022695"/>
    </source>
</evidence>
<dbReference type="InterPro" id="IPR029044">
    <property type="entry name" value="Nucleotide-diphossugar_trans"/>
</dbReference>
<dbReference type="InterPro" id="IPR050065">
    <property type="entry name" value="GlmU-like"/>
</dbReference>
<reference evidence="5 6" key="1">
    <citation type="journal article" date="2021" name="Microorganisms">
        <title>Acidisoma silvae sp. nov. and Acidisomacellulosilytica sp. nov., Two Acidophilic Bacteria Isolated from Decaying Wood, Hydrolyzing Cellulose and Producing Poly-3-hydroxybutyrate.</title>
        <authorList>
            <person name="Mieszkin S."/>
            <person name="Pouder E."/>
            <person name="Uroz S."/>
            <person name="Simon-Colin C."/>
            <person name="Alain K."/>
        </authorList>
    </citation>
    <scope>NUCLEOTIDE SEQUENCE [LARGE SCALE GENOMIC DNA]</scope>
    <source>
        <strain evidence="5 6">HW T5.17</strain>
    </source>
</reference>
<dbReference type="GO" id="GO:0016779">
    <property type="term" value="F:nucleotidyltransferase activity"/>
    <property type="evidence" value="ECO:0007669"/>
    <property type="project" value="UniProtKB-KW"/>
</dbReference>
<dbReference type="SUPFAM" id="SSF53448">
    <property type="entry name" value="Nucleotide-diphospho-sugar transferases"/>
    <property type="match status" value="1"/>
</dbReference>
<evidence type="ECO:0000259" key="4">
    <source>
        <dbReference type="Pfam" id="PF12804"/>
    </source>
</evidence>
<accession>A0A963Z1D5</accession>
<gene>
    <name evidence="5" type="ORF">ACELLULO517_12475</name>
</gene>
<evidence type="ECO:0000256" key="1">
    <source>
        <dbReference type="ARBA" id="ARBA00022679"/>
    </source>
</evidence>
<comment type="caution">
    <text evidence="5">The sequence shown here is derived from an EMBL/GenBank/DDBJ whole genome shotgun (WGS) entry which is preliminary data.</text>
</comment>
<dbReference type="InterPro" id="IPR025877">
    <property type="entry name" value="MobA-like_NTP_Trfase"/>
</dbReference>
<dbReference type="Proteomes" id="UP000721844">
    <property type="component" value="Unassembled WGS sequence"/>
</dbReference>
<feature type="domain" description="MobA-like NTP transferase" evidence="4">
    <location>
        <begin position="3"/>
        <end position="137"/>
    </location>
</feature>
<keyword evidence="3" id="KW-0460">Magnesium</keyword>
<organism evidence="5 6">
    <name type="scientific">Acidisoma cellulosilyticum</name>
    <dbReference type="NCBI Taxonomy" id="2802395"/>
    <lineage>
        <taxon>Bacteria</taxon>
        <taxon>Pseudomonadati</taxon>
        <taxon>Pseudomonadota</taxon>
        <taxon>Alphaproteobacteria</taxon>
        <taxon>Acetobacterales</taxon>
        <taxon>Acidocellaceae</taxon>
        <taxon>Acidisoma</taxon>
    </lineage>
</organism>
<dbReference type="PANTHER" id="PTHR43584:SF8">
    <property type="entry name" value="N-ACETYLMURAMATE ALPHA-1-PHOSPHATE URIDYLYLTRANSFERASE"/>
    <property type="match status" value="1"/>
</dbReference>
<dbReference type="RefSeq" id="WP_227307728.1">
    <property type="nucleotide sequence ID" value="NZ_JAESVA010000004.1"/>
</dbReference>
<name>A0A963Z1D5_9PROT</name>
<dbReference type="Pfam" id="PF12804">
    <property type="entry name" value="NTP_transf_3"/>
    <property type="match status" value="1"/>
</dbReference>
<keyword evidence="1 5" id="KW-0808">Transferase</keyword>
<dbReference type="Gene3D" id="3.90.550.10">
    <property type="entry name" value="Spore Coat Polysaccharide Biosynthesis Protein SpsA, Chain A"/>
    <property type="match status" value="1"/>
</dbReference>